<sequence length="319" mass="34103">MPRRALPSRAATGAAAQSRAQSCQRRSVAVSSLHAGAVQSRGIVREGMSGGLCGERVQASEVWDGRCASRGPRGPERRAGRAEQERAEQDRVDQDLGELVQQSGPTQCPERVGGVVLRPRPHRWMECRPPFKVSVFACVAGPRGGGVLQAEPSPVEKKGWTLRVSAASRHVGYVASLPRDCAEMSAAFWPAGCSALEALAGCSALVRLEDLRERVDAAHARVLEAIGGLWAAGEPPCGLDEYRWARCVLNSRQFGGTAIAHSAHLGMLVPGVEFANHSTEPHAAIRQSPDEAAVELVALREVAEGEEMMISQLGVRNVE</sequence>
<dbReference type="PANTHER" id="PTHR13271:SF137">
    <property type="entry name" value="SET DOMAIN-CONTAINING PROTEIN"/>
    <property type="match status" value="1"/>
</dbReference>
<gene>
    <name evidence="2" type="ORF">PCOR1329_LOCUS24235</name>
</gene>
<evidence type="ECO:0008006" key="4">
    <source>
        <dbReference type="Google" id="ProtNLM"/>
    </source>
</evidence>
<protein>
    <recommendedName>
        <fullName evidence="4">SET domain-containing protein</fullName>
    </recommendedName>
</protein>
<dbReference type="SUPFAM" id="SSF82199">
    <property type="entry name" value="SET domain"/>
    <property type="match status" value="1"/>
</dbReference>
<dbReference type="InterPro" id="IPR050600">
    <property type="entry name" value="SETD3_SETD6_MTase"/>
</dbReference>
<keyword evidence="3" id="KW-1185">Reference proteome</keyword>
<dbReference type="CDD" id="cd10527">
    <property type="entry name" value="SET_LSMT"/>
    <property type="match status" value="1"/>
</dbReference>
<dbReference type="Proteomes" id="UP001189429">
    <property type="component" value="Unassembled WGS sequence"/>
</dbReference>
<evidence type="ECO:0000313" key="2">
    <source>
        <dbReference type="EMBL" id="CAK0823580.1"/>
    </source>
</evidence>
<dbReference type="Gene3D" id="3.90.1410.10">
    <property type="entry name" value="set domain protein methyltransferase, domain 1"/>
    <property type="match status" value="1"/>
</dbReference>
<feature type="compositionally biased region" description="Low complexity" evidence="1">
    <location>
        <begin position="8"/>
        <end position="24"/>
    </location>
</feature>
<evidence type="ECO:0000256" key="1">
    <source>
        <dbReference type="SAM" id="MobiDB-lite"/>
    </source>
</evidence>
<evidence type="ECO:0000313" key="3">
    <source>
        <dbReference type="Proteomes" id="UP001189429"/>
    </source>
</evidence>
<dbReference type="EMBL" id="CAUYUJ010008324">
    <property type="protein sequence ID" value="CAK0823580.1"/>
    <property type="molecule type" value="Genomic_DNA"/>
</dbReference>
<feature type="region of interest" description="Disordered" evidence="1">
    <location>
        <begin position="65"/>
        <end position="94"/>
    </location>
</feature>
<name>A0ABN9RYG8_9DINO</name>
<accession>A0ABN9RYG8</accession>
<dbReference type="PANTHER" id="PTHR13271">
    <property type="entry name" value="UNCHARACTERIZED PUTATIVE METHYLTRANSFERASE"/>
    <property type="match status" value="1"/>
</dbReference>
<feature type="region of interest" description="Disordered" evidence="1">
    <location>
        <begin position="1"/>
        <end position="24"/>
    </location>
</feature>
<comment type="caution">
    <text evidence="2">The sequence shown here is derived from an EMBL/GenBank/DDBJ whole genome shotgun (WGS) entry which is preliminary data.</text>
</comment>
<organism evidence="2 3">
    <name type="scientific">Prorocentrum cordatum</name>
    <dbReference type="NCBI Taxonomy" id="2364126"/>
    <lineage>
        <taxon>Eukaryota</taxon>
        <taxon>Sar</taxon>
        <taxon>Alveolata</taxon>
        <taxon>Dinophyceae</taxon>
        <taxon>Prorocentrales</taxon>
        <taxon>Prorocentraceae</taxon>
        <taxon>Prorocentrum</taxon>
    </lineage>
</organism>
<feature type="compositionally biased region" description="Basic and acidic residues" evidence="1">
    <location>
        <begin position="73"/>
        <end position="94"/>
    </location>
</feature>
<dbReference type="InterPro" id="IPR046341">
    <property type="entry name" value="SET_dom_sf"/>
</dbReference>
<proteinExistence type="predicted"/>
<reference evidence="2" key="1">
    <citation type="submission" date="2023-10" db="EMBL/GenBank/DDBJ databases">
        <authorList>
            <person name="Chen Y."/>
            <person name="Shah S."/>
            <person name="Dougan E. K."/>
            <person name="Thang M."/>
            <person name="Chan C."/>
        </authorList>
    </citation>
    <scope>NUCLEOTIDE SEQUENCE [LARGE SCALE GENOMIC DNA]</scope>
</reference>